<dbReference type="AlphaFoldDB" id="A0AA36DN99"/>
<dbReference type="Pfam" id="PF13499">
    <property type="entry name" value="EF-hand_7"/>
    <property type="match status" value="2"/>
</dbReference>
<feature type="chain" id="PRO_5041284747" description="EF-hand domain-containing protein" evidence="4">
    <location>
        <begin position="19"/>
        <end position="274"/>
    </location>
</feature>
<feature type="domain" description="EF-hand" evidence="5">
    <location>
        <begin position="102"/>
        <end position="137"/>
    </location>
</feature>
<reference evidence="6" key="1">
    <citation type="submission" date="2023-07" db="EMBL/GenBank/DDBJ databases">
        <authorList>
            <consortium name="CYATHOMIX"/>
        </authorList>
    </citation>
    <scope>NUCLEOTIDE SEQUENCE</scope>
    <source>
        <strain evidence="6">N/A</strain>
    </source>
</reference>
<dbReference type="PANTHER" id="PTHR23104:SF12">
    <property type="entry name" value="EF-HAND DOMAIN-CONTAINING PROTEIN"/>
    <property type="match status" value="1"/>
</dbReference>
<keyword evidence="3" id="KW-0106">Calcium</keyword>
<feature type="signal peptide" evidence="4">
    <location>
        <begin position="1"/>
        <end position="18"/>
    </location>
</feature>
<evidence type="ECO:0000256" key="2">
    <source>
        <dbReference type="ARBA" id="ARBA00022737"/>
    </source>
</evidence>
<protein>
    <recommendedName>
        <fullName evidence="5">EF-hand domain-containing protein</fullName>
    </recommendedName>
</protein>
<dbReference type="InterPro" id="IPR052110">
    <property type="entry name" value="MCFD2-like"/>
</dbReference>
<comment type="caution">
    <text evidence="6">The sequence shown here is derived from an EMBL/GenBank/DDBJ whole genome shotgun (WGS) entry which is preliminary data.</text>
</comment>
<dbReference type="InterPro" id="IPR011992">
    <property type="entry name" value="EF-hand-dom_pair"/>
</dbReference>
<dbReference type="PROSITE" id="PS00018">
    <property type="entry name" value="EF_HAND_1"/>
    <property type="match status" value="2"/>
</dbReference>
<evidence type="ECO:0000259" key="5">
    <source>
        <dbReference type="PROSITE" id="PS50222"/>
    </source>
</evidence>
<dbReference type="Gene3D" id="1.10.238.10">
    <property type="entry name" value="EF-hand"/>
    <property type="match status" value="2"/>
</dbReference>
<dbReference type="InterPro" id="IPR002048">
    <property type="entry name" value="EF_hand_dom"/>
</dbReference>
<keyword evidence="1 4" id="KW-0732">Signal</keyword>
<feature type="domain" description="EF-hand" evidence="5">
    <location>
        <begin position="195"/>
        <end position="230"/>
    </location>
</feature>
<dbReference type="SUPFAM" id="SSF47473">
    <property type="entry name" value="EF-hand"/>
    <property type="match status" value="1"/>
</dbReference>
<accession>A0AA36DN99</accession>
<gene>
    <name evidence="6" type="ORF">CYNAS_LOCUS1532</name>
</gene>
<evidence type="ECO:0000256" key="1">
    <source>
        <dbReference type="ARBA" id="ARBA00022729"/>
    </source>
</evidence>
<dbReference type="PROSITE" id="PS50222">
    <property type="entry name" value="EF_HAND_2"/>
    <property type="match status" value="2"/>
</dbReference>
<evidence type="ECO:0000256" key="3">
    <source>
        <dbReference type="ARBA" id="ARBA00022837"/>
    </source>
</evidence>
<dbReference type="Proteomes" id="UP001176961">
    <property type="component" value="Unassembled WGS sequence"/>
</dbReference>
<keyword evidence="2" id="KW-0677">Repeat</keyword>
<evidence type="ECO:0000313" key="7">
    <source>
        <dbReference type="Proteomes" id="UP001176961"/>
    </source>
</evidence>
<dbReference type="GO" id="GO:0005509">
    <property type="term" value="F:calcium ion binding"/>
    <property type="evidence" value="ECO:0007669"/>
    <property type="project" value="InterPro"/>
</dbReference>
<evidence type="ECO:0000256" key="4">
    <source>
        <dbReference type="SAM" id="SignalP"/>
    </source>
</evidence>
<dbReference type="EMBL" id="CATQJL010000001">
    <property type="protein sequence ID" value="CAJ0589549.1"/>
    <property type="molecule type" value="Genomic_DNA"/>
</dbReference>
<proteinExistence type="predicted"/>
<dbReference type="SMART" id="SM00054">
    <property type="entry name" value="EFh"/>
    <property type="match status" value="3"/>
</dbReference>
<dbReference type="PANTHER" id="PTHR23104">
    <property type="entry name" value="MULTIPLE COAGULATION FACTOR DEFICIENCY PROTEIN 2 NEURAL STEM CELL DERIVED NEURONAL SURVIVAL PROTEIN"/>
    <property type="match status" value="1"/>
</dbReference>
<evidence type="ECO:0000313" key="6">
    <source>
        <dbReference type="EMBL" id="CAJ0589549.1"/>
    </source>
</evidence>
<dbReference type="InterPro" id="IPR018247">
    <property type="entry name" value="EF_Hand_1_Ca_BS"/>
</dbReference>
<organism evidence="6 7">
    <name type="scientific">Cylicocyclus nassatus</name>
    <name type="common">Nematode worm</name>
    <dbReference type="NCBI Taxonomy" id="53992"/>
    <lineage>
        <taxon>Eukaryota</taxon>
        <taxon>Metazoa</taxon>
        <taxon>Ecdysozoa</taxon>
        <taxon>Nematoda</taxon>
        <taxon>Chromadorea</taxon>
        <taxon>Rhabditida</taxon>
        <taxon>Rhabditina</taxon>
        <taxon>Rhabditomorpha</taxon>
        <taxon>Strongyloidea</taxon>
        <taxon>Strongylidae</taxon>
        <taxon>Cylicocyclus</taxon>
    </lineage>
</organism>
<name>A0AA36DN99_CYLNA</name>
<sequence>MCTTAIVTVTWFIANVHCLDNTGQETKFAAKKEIQDEEHLKQHLHDKIDVENMTEEQKRFHYFSIHDLNRDTKLDGLEVIKSMYHYHEKEEKNAPKPMTDEAIETIIDDVLKHFDKNLDGYIEYNEYVAVMTKEELSLAISFGGMRAAAVVTITWLISANVHCVGSTYFARNEEIHDEGHIKQHLQDKIEIEKMTEEQKRFHYFSMNDLDHDNRIDGTEILKALTHTHEGDTGLGTPVQNEDDMISMIDAVLADMDLNGDGYVDYAEYLKRTGT</sequence>
<keyword evidence="7" id="KW-1185">Reference proteome</keyword>